<comment type="function">
    <text evidence="1">Mediates the side-chain deamidation of N-terminal glutamine residues to glutamate, an important step in N-end rule pathway of protein degradation. Conversion of the resulting N-terminal glutamine to glutamate renders the protein susceptible to arginylation, polyubiquitination and degradation as specified by the N-end rule. Does not act on substrates with internal or C-terminal glutamine and does not act on non-glutamine residues in any position. Does not deaminate acetylated N-terminal glutamine. With the exception of proline, all tested second-position residues on substrate peptides do not greatly influence the activity. In contrast, a proline at position 2, virtually abolishes deamidation of N-terminal glutamine.</text>
</comment>
<sequence>MISRSEMHNGVTPAIGDCVYTSCYCEENVWKLCDFVRREQTAPLDQLDVVFISNENRTVRTLENVENLRLIKLMVLYVLQVPLWEQKSGQGEEPVIWDYHVVLLQTVPQSGYLIYDLDSELPFPCHANIYIHKALRSDQNLKPQYHRKLRVIPANDFLSRFSSDRSHMKNSDGTWKMPPPPYPPISTAECQTNLEDFISVSPFVGWGVVYSLQSFTHRYSPSPASSSAGPAHP</sequence>
<dbReference type="InterPro" id="IPR037132">
    <property type="entry name" value="N_Gln_amidohydro_ab_roll_sf"/>
</dbReference>
<dbReference type="AlphaFoldDB" id="A0A8C5DJ22"/>
<evidence type="ECO:0000256" key="5">
    <source>
        <dbReference type="ARBA" id="ARBA00021247"/>
    </source>
</evidence>
<gene>
    <name evidence="10" type="primary">LOC114458501</name>
</gene>
<evidence type="ECO:0000256" key="6">
    <source>
        <dbReference type="ARBA" id="ARBA00022801"/>
    </source>
</evidence>
<reference evidence="10" key="2">
    <citation type="submission" date="2025-09" db="UniProtKB">
        <authorList>
            <consortium name="Ensembl"/>
        </authorList>
    </citation>
    <scope>IDENTIFICATION</scope>
</reference>
<keyword evidence="11" id="KW-1185">Reference proteome</keyword>
<evidence type="ECO:0000256" key="7">
    <source>
        <dbReference type="ARBA" id="ARBA00048768"/>
    </source>
</evidence>
<dbReference type="InterPro" id="IPR039733">
    <property type="entry name" value="NTAQ1"/>
</dbReference>
<dbReference type="GO" id="GO:0005829">
    <property type="term" value="C:cytosol"/>
    <property type="evidence" value="ECO:0007669"/>
    <property type="project" value="TreeGrafter"/>
</dbReference>
<name>A0A8C5DJ22_GOUWI</name>
<evidence type="ECO:0000256" key="3">
    <source>
        <dbReference type="ARBA" id="ARBA00011245"/>
    </source>
</evidence>
<dbReference type="PANTHER" id="PTHR13035:SF0">
    <property type="entry name" value="PROTEIN N-TERMINAL GLUTAMINE AMIDOHYDROLASE"/>
    <property type="match status" value="1"/>
</dbReference>
<comment type="similarity">
    <text evidence="2 8">Belongs to the NTAQ1 family.</text>
</comment>
<feature type="domain" description="Protein N-terminal glutamine amidohydrolase alpha beta roll" evidence="9">
    <location>
        <begin position="80"/>
        <end position="218"/>
    </location>
</feature>
<dbReference type="PANTHER" id="PTHR13035">
    <property type="entry name" value="PROTEIN N-TERMINAL GLUTAMINE AMIDOHYDROLASE"/>
    <property type="match status" value="1"/>
</dbReference>
<feature type="domain" description="Protein N-terminal glutamine amidohydrolase alpha beta roll" evidence="9">
    <location>
        <begin position="20"/>
        <end position="62"/>
    </location>
</feature>
<comment type="catalytic activity">
    <reaction evidence="7 8">
        <text>N-terminal L-glutaminyl-[protein] + H2O = N-terminal L-glutamyl-[protein] + NH4(+)</text>
        <dbReference type="Rhea" id="RHEA:50680"/>
        <dbReference type="Rhea" id="RHEA-COMP:12668"/>
        <dbReference type="Rhea" id="RHEA-COMP:12777"/>
        <dbReference type="ChEBI" id="CHEBI:15377"/>
        <dbReference type="ChEBI" id="CHEBI:28938"/>
        <dbReference type="ChEBI" id="CHEBI:64721"/>
        <dbReference type="ChEBI" id="CHEBI:64722"/>
        <dbReference type="EC" id="3.5.1.122"/>
    </reaction>
</comment>
<evidence type="ECO:0000259" key="9">
    <source>
        <dbReference type="Pfam" id="PF09764"/>
    </source>
</evidence>
<dbReference type="EC" id="3.5.1.122" evidence="4 8"/>
<accession>A0A8C5DJ22</accession>
<dbReference type="GO" id="GO:0005634">
    <property type="term" value="C:nucleus"/>
    <property type="evidence" value="ECO:0007669"/>
    <property type="project" value="TreeGrafter"/>
</dbReference>
<protein>
    <recommendedName>
        <fullName evidence="5 8">Protein N-terminal glutamine amidohydrolase</fullName>
        <ecNumber evidence="4 8">3.5.1.122</ecNumber>
    </recommendedName>
    <alternativeName>
        <fullName evidence="8">Protein NH2-terminal glutamine deamidase</fullName>
    </alternativeName>
</protein>
<dbReference type="InterPro" id="IPR023128">
    <property type="entry name" value="Prot_N_Gln_amidohydro_ab_roll"/>
</dbReference>
<evidence type="ECO:0000313" key="11">
    <source>
        <dbReference type="Proteomes" id="UP000694680"/>
    </source>
</evidence>
<evidence type="ECO:0000256" key="1">
    <source>
        <dbReference type="ARBA" id="ARBA00002022"/>
    </source>
</evidence>
<evidence type="ECO:0000313" key="10">
    <source>
        <dbReference type="Ensembl" id="ENSGWIP00000006724.1"/>
    </source>
</evidence>
<evidence type="ECO:0000256" key="4">
    <source>
        <dbReference type="ARBA" id="ARBA00012718"/>
    </source>
</evidence>
<organism evidence="10 11">
    <name type="scientific">Gouania willdenowi</name>
    <name type="common">Blunt-snouted clingfish</name>
    <name type="synonym">Lepadogaster willdenowi</name>
    <dbReference type="NCBI Taxonomy" id="441366"/>
    <lineage>
        <taxon>Eukaryota</taxon>
        <taxon>Metazoa</taxon>
        <taxon>Chordata</taxon>
        <taxon>Craniata</taxon>
        <taxon>Vertebrata</taxon>
        <taxon>Euteleostomi</taxon>
        <taxon>Actinopterygii</taxon>
        <taxon>Neopterygii</taxon>
        <taxon>Teleostei</taxon>
        <taxon>Neoteleostei</taxon>
        <taxon>Acanthomorphata</taxon>
        <taxon>Ovalentaria</taxon>
        <taxon>Blenniimorphae</taxon>
        <taxon>Blenniiformes</taxon>
        <taxon>Gobiesocoidei</taxon>
        <taxon>Gobiesocidae</taxon>
        <taxon>Gobiesocinae</taxon>
        <taxon>Gouania</taxon>
    </lineage>
</organism>
<dbReference type="Gene3D" id="3.10.620.10">
    <property type="entry name" value="Protein N-terminal glutamine amidohydrolase, alpha beta roll"/>
    <property type="match status" value="1"/>
</dbReference>
<evidence type="ECO:0000256" key="8">
    <source>
        <dbReference type="RuleBase" id="RU367082"/>
    </source>
</evidence>
<evidence type="ECO:0000256" key="2">
    <source>
        <dbReference type="ARBA" id="ARBA00008985"/>
    </source>
</evidence>
<comment type="subunit">
    <text evidence="3 8">Monomer.</text>
</comment>
<dbReference type="Proteomes" id="UP000694680">
    <property type="component" value="Unassembled WGS sequence"/>
</dbReference>
<dbReference type="Ensembl" id="ENSGWIT00000007450.1">
    <property type="protein sequence ID" value="ENSGWIP00000006724.1"/>
    <property type="gene ID" value="ENSGWIG00000003925.1"/>
</dbReference>
<dbReference type="Pfam" id="PF09764">
    <property type="entry name" value="Nt_Gln_amidase"/>
    <property type="match status" value="2"/>
</dbReference>
<dbReference type="GO" id="GO:0008418">
    <property type="term" value="F:protein-N-terminal asparagine amidohydrolase activity"/>
    <property type="evidence" value="ECO:0007669"/>
    <property type="project" value="UniProtKB-UniRule"/>
</dbReference>
<keyword evidence="6 8" id="KW-0378">Hydrolase</keyword>
<dbReference type="GO" id="GO:0070773">
    <property type="term" value="F:protein-N-terminal glutamine amidohydrolase activity"/>
    <property type="evidence" value="ECO:0007669"/>
    <property type="project" value="UniProtKB-UniRule"/>
</dbReference>
<proteinExistence type="inferred from homology"/>
<reference evidence="10" key="1">
    <citation type="submission" date="2025-08" db="UniProtKB">
        <authorList>
            <consortium name="Ensembl"/>
        </authorList>
    </citation>
    <scope>IDENTIFICATION</scope>
</reference>